<dbReference type="EMBL" id="SOSA01000179">
    <property type="protein sequence ID" value="THC94988.1"/>
    <property type="molecule type" value="Genomic_DNA"/>
</dbReference>
<organism evidence="1 2">
    <name type="scientific">Aspergillus tanneri</name>
    <dbReference type="NCBI Taxonomy" id="1220188"/>
    <lineage>
        <taxon>Eukaryota</taxon>
        <taxon>Fungi</taxon>
        <taxon>Dikarya</taxon>
        <taxon>Ascomycota</taxon>
        <taxon>Pezizomycotina</taxon>
        <taxon>Eurotiomycetes</taxon>
        <taxon>Eurotiomycetidae</taxon>
        <taxon>Eurotiales</taxon>
        <taxon>Aspergillaceae</taxon>
        <taxon>Aspergillus</taxon>
        <taxon>Aspergillus subgen. Circumdati</taxon>
    </lineage>
</organism>
<accession>A0A4S3JK76</accession>
<dbReference type="VEuPathDB" id="FungiDB:EYZ11_005541"/>
<protein>
    <submittedName>
        <fullName evidence="1">Uncharacterized protein</fullName>
    </submittedName>
</protein>
<name>A0A4S3JK76_9EURO</name>
<reference evidence="1 2" key="1">
    <citation type="submission" date="2019-03" db="EMBL/GenBank/DDBJ databases">
        <title>The genome sequence of a newly discovered highly antifungal drug resistant Aspergillus species, Aspergillus tanneri NIH 1004.</title>
        <authorList>
            <person name="Mounaud S."/>
            <person name="Singh I."/>
            <person name="Joardar V."/>
            <person name="Pakala S."/>
            <person name="Pakala S."/>
            <person name="Venepally P."/>
            <person name="Hoover J."/>
            <person name="Nierman W."/>
            <person name="Chung J."/>
            <person name="Losada L."/>
        </authorList>
    </citation>
    <scope>NUCLEOTIDE SEQUENCE [LARGE SCALE GENOMIC DNA]</scope>
    <source>
        <strain evidence="1 2">NIH1004</strain>
    </source>
</reference>
<dbReference type="AlphaFoldDB" id="A0A4S3JK76"/>
<evidence type="ECO:0000313" key="2">
    <source>
        <dbReference type="Proteomes" id="UP000308092"/>
    </source>
</evidence>
<gene>
    <name evidence="1" type="ORF">EYZ11_005541</name>
</gene>
<keyword evidence="2" id="KW-1185">Reference proteome</keyword>
<proteinExistence type="predicted"/>
<evidence type="ECO:0000313" key="1">
    <source>
        <dbReference type="EMBL" id="THC94988.1"/>
    </source>
</evidence>
<comment type="caution">
    <text evidence="1">The sequence shown here is derived from an EMBL/GenBank/DDBJ whole genome shotgun (WGS) entry which is preliminary data.</text>
</comment>
<sequence>MFEPFSEPFSEVKREVEKIVKEDEEKTRGEGYLLDLILVPVCGDGYLASKLLLSLLQSQHRLRCSTSVSVSET</sequence>
<dbReference type="Proteomes" id="UP000308092">
    <property type="component" value="Unassembled WGS sequence"/>
</dbReference>